<dbReference type="GO" id="GO:0140664">
    <property type="term" value="F:ATP-dependent DNA damage sensor activity"/>
    <property type="evidence" value="ECO:0007669"/>
    <property type="project" value="InterPro"/>
</dbReference>
<dbReference type="GO" id="GO:0005524">
    <property type="term" value="F:ATP binding"/>
    <property type="evidence" value="ECO:0007669"/>
    <property type="project" value="UniProtKB-KW"/>
</dbReference>
<evidence type="ECO:0000256" key="8">
    <source>
        <dbReference type="ARBA" id="ARBA00023125"/>
    </source>
</evidence>
<dbReference type="PROSITE" id="PS00486">
    <property type="entry name" value="DNA_MISMATCH_REPAIR_2"/>
    <property type="match status" value="1"/>
</dbReference>
<dbReference type="GO" id="GO:0005634">
    <property type="term" value="C:nucleus"/>
    <property type="evidence" value="ECO:0007669"/>
    <property type="project" value="UniProtKB-SubCell"/>
</dbReference>
<dbReference type="SMART" id="SM00534">
    <property type="entry name" value="MUTSac"/>
    <property type="match status" value="1"/>
</dbReference>
<dbReference type="GO" id="GO:0030983">
    <property type="term" value="F:mismatched DNA binding"/>
    <property type="evidence" value="ECO:0007669"/>
    <property type="project" value="InterPro"/>
</dbReference>
<keyword evidence="10" id="KW-0539">Nucleus</keyword>
<dbReference type="SUPFAM" id="SSF52540">
    <property type="entry name" value="P-loop containing nucleoside triphosphate hydrolases"/>
    <property type="match status" value="1"/>
</dbReference>
<dbReference type="InterPro" id="IPR036678">
    <property type="entry name" value="MutS_con_dom_sf"/>
</dbReference>
<comment type="function">
    <text evidence="11">Component of the post-replicative DNA mismatch repair system (MMR). Heterodimerizes with MSH2 to form MutS beta, which binds to DNA mismatches thereby initiating DNA repair. MSH3 provides substrate-binding and substrate specificity to the complex. When bound, the MutS beta heterodimer bends the DNA helix and shields approximately 20 base pairs. Acts mainly to repair insertion-deletion loops (IDLs) from 2 to 13 nucleotides in size, but can also repair base-base and single insertion-deletion mismatches that occur during replication. After mismatch binding, forms a ternary complex with the MutL alpha heterodimer, which is thought to be responsible for directing the downstream MMR events, including strand discrimination, excision, and resynthesis. ATP binding and hydrolysis play a pivotal role in mismatch repair functions.</text>
</comment>
<evidence type="ECO:0000256" key="12">
    <source>
        <dbReference type="ARBA" id="ARBA00025902"/>
    </source>
</evidence>
<evidence type="ECO:0000256" key="11">
    <source>
        <dbReference type="ARBA" id="ARBA00025373"/>
    </source>
</evidence>
<evidence type="ECO:0000256" key="7">
    <source>
        <dbReference type="ARBA" id="ARBA00022840"/>
    </source>
</evidence>
<dbReference type="InterPro" id="IPR007860">
    <property type="entry name" value="DNA_mmatch_repair_MutS_con_dom"/>
</dbReference>
<evidence type="ECO:0000256" key="3">
    <source>
        <dbReference type="ARBA" id="ARBA00019000"/>
    </source>
</evidence>
<comment type="caution">
    <text evidence="17">The sequence shown here is derived from an EMBL/GenBank/DDBJ whole genome shotgun (WGS) entry which is preliminary data.</text>
</comment>
<dbReference type="InterPro" id="IPR007695">
    <property type="entry name" value="DNA_mismatch_repair_MutS-lik_N"/>
</dbReference>
<dbReference type="Pfam" id="PF00488">
    <property type="entry name" value="MutS_V"/>
    <property type="match status" value="1"/>
</dbReference>
<dbReference type="Gene3D" id="3.30.420.110">
    <property type="entry name" value="MutS, connector domain"/>
    <property type="match status" value="1"/>
</dbReference>
<evidence type="ECO:0000256" key="1">
    <source>
        <dbReference type="ARBA" id="ARBA00004123"/>
    </source>
</evidence>
<evidence type="ECO:0000256" key="4">
    <source>
        <dbReference type="ARBA" id="ARBA00022151"/>
    </source>
</evidence>
<dbReference type="SUPFAM" id="SSF48334">
    <property type="entry name" value="DNA repair protein MutS, domain III"/>
    <property type="match status" value="1"/>
</dbReference>
<dbReference type="Proteomes" id="UP000253472">
    <property type="component" value="Unassembled WGS sequence"/>
</dbReference>
<evidence type="ECO:0000256" key="5">
    <source>
        <dbReference type="ARBA" id="ARBA00022741"/>
    </source>
</evidence>
<dbReference type="GO" id="GO:0006312">
    <property type="term" value="P:mitotic recombination"/>
    <property type="evidence" value="ECO:0007669"/>
    <property type="project" value="TreeGrafter"/>
</dbReference>
<name>A0A367YP21_9ASCO</name>
<keyword evidence="6 14" id="KW-0227">DNA damage</keyword>
<dbReference type="Pfam" id="PF05188">
    <property type="entry name" value="MutS_II"/>
    <property type="match status" value="1"/>
</dbReference>
<dbReference type="SMART" id="SM00533">
    <property type="entry name" value="MUTSd"/>
    <property type="match status" value="1"/>
</dbReference>
<evidence type="ECO:0000256" key="15">
    <source>
        <dbReference type="SAM" id="MobiDB-lite"/>
    </source>
</evidence>
<keyword evidence="7" id="KW-0067">ATP-binding</keyword>
<dbReference type="InterPro" id="IPR017261">
    <property type="entry name" value="DNA_mismatch_repair_MutS/MSH"/>
</dbReference>
<protein>
    <recommendedName>
        <fullName evidence="3">DNA mismatch repair protein MSH3</fullName>
    </recommendedName>
    <alternativeName>
        <fullName evidence="4">DNA mismatch repair protein msh3</fullName>
    </alternativeName>
    <alternativeName>
        <fullName evidence="13">MutS protein homolog 3</fullName>
    </alternativeName>
</protein>
<feature type="compositionally biased region" description="Low complexity" evidence="15">
    <location>
        <begin position="20"/>
        <end position="31"/>
    </location>
</feature>
<evidence type="ECO:0000256" key="6">
    <source>
        <dbReference type="ARBA" id="ARBA00022763"/>
    </source>
</evidence>
<comment type="similarity">
    <text evidence="2">Belongs to the DNA mismatch repair MutS family. MSH3 subfamily.</text>
</comment>
<sequence>MHQSKISRFFAKKNPPKEPPAATSTPSSTLSTEDKTKFAFSPDSAPEYETPTPEPKKRKPKEVLPSEPRLKKAKTKLTSMDNQIIDLLDENADKLLLVQKGYKYLAYGEGGRTVAKILNMYFVEGEKDPRLGHCSFPDFNLHKHLQRILNHGHRVGIVKQVETAATKQFDETKKSSDIMAREVTAVYTKSTYLDDEYVDGKGSLENQLDGGKYIICLYEMLPKEFALVAVKPSTGEIVYDQFKDSGYQQELETRLLYLPPSEVIVINEFEEALSLKLLKWVNNNLMMIHHSVPEDPLEAWKHILGDDVLELYTINYSLPIQQCFVALLEYLDKFNLLNLMKVHQNITAFQNSRKYMVIPADTLRSLEVFTNSTTNTTTGSLVDILNHTRTSFGYRLFHSWISRPLIEVDDIRERHDAINALSQHNILFESMETFLGRLRNHDLQSLLIKLHYSAESSQPNRISRKEVYQLLNHFNDVFTLVGKFEKTIKSTDFGSTLVKGIFEDILASGNIIEDQLLLIDHAFFDIKEYADAAKKFFKPDTFDSIEEQNEKMRELDEKFGEELTKMKAELKNPKLRYILVNSEEYLIEVRKSKEKELPDKYIKINATNTVGRYRTKAVADLWKLMNYHRDRLLQRCEEEFKKFVTSLDSKYIELKKIVHHIATLDALLSLRDASLTQGYVQPKLVPELQIKVKNARNPIIEHLRANYIANDITIDRASSRVAIITGPNMGGKSSYVKTVALLTIMAQVGCFLPCDSATMGVFDSLFIRMGASDDILQHKSTFMCEMLECKTILRSVTDRSLVILDEIGRGTGTRDGIALAYAILKYLVEHELKPSLLFITHYPSIGILEKEHPGEVANFHMGYKETHSGVQGEMPEIVFLYNLCRGVCDNLYGLNVAKLAGIPKELIASAAAVSEELRSEIELSDCLKFAAMVKKFLHDELDIETLFKYLS</sequence>
<dbReference type="SUPFAM" id="SSF53150">
    <property type="entry name" value="DNA repair protein MutS, domain II"/>
    <property type="match status" value="1"/>
</dbReference>
<evidence type="ECO:0000256" key="9">
    <source>
        <dbReference type="ARBA" id="ARBA00023204"/>
    </source>
</evidence>
<keyword evidence="5 14" id="KW-0547">Nucleotide-binding</keyword>
<dbReference type="PIRSF" id="PIRSF037677">
    <property type="entry name" value="DNA_mis_repair_Msh6"/>
    <property type="match status" value="1"/>
</dbReference>
<dbReference type="InterPro" id="IPR027417">
    <property type="entry name" value="P-loop_NTPase"/>
</dbReference>
<keyword evidence="18" id="KW-1185">Reference proteome</keyword>
<dbReference type="Pfam" id="PF01624">
    <property type="entry name" value="MutS_I"/>
    <property type="match status" value="1"/>
</dbReference>
<dbReference type="GO" id="GO:0006298">
    <property type="term" value="P:mismatch repair"/>
    <property type="evidence" value="ECO:0007669"/>
    <property type="project" value="InterPro"/>
</dbReference>
<dbReference type="Gene3D" id="3.40.1170.10">
    <property type="entry name" value="DNA repair protein MutS, domain I"/>
    <property type="match status" value="1"/>
</dbReference>
<accession>A0A367YP21</accession>
<dbReference type="STRING" id="5486.A0A367YP21"/>
<comment type="subunit">
    <text evidence="12">Heterodimer consisting of MSH2-MSH3 (MutS beta). Forms a ternary complex with MutL alpha (MLH1-PMS1).</text>
</comment>
<evidence type="ECO:0000259" key="16">
    <source>
        <dbReference type="PROSITE" id="PS00486"/>
    </source>
</evidence>
<organism evidence="17 18">
    <name type="scientific">Candida viswanathii</name>
    <dbReference type="NCBI Taxonomy" id="5486"/>
    <lineage>
        <taxon>Eukaryota</taxon>
        <taxon>Fungi</taxon>
        <taxon>Dikarya</taxon>
        <taxon>Ascomycota</taxon>
        <taxon>Saccharomycotina</taxon>
        <taxon>Pichiomycetes</taxon>
        <taxon>Debaryomycetaceae</taxon>
        <taxon>Candida/Lodderomyces clade</taxon>
        <taxon>Candida</taxon>
    </lineage>
</organism>
<comment type="subcellular location">
    <subcellularLocation>
        <location evidence="1">Nucleus</location>
    </subcellularLocation>
</comment>
<proteinExistence type="inferred from homology"/>
<evidence type="ECO:0000256" key="14">
    <source>
        <dbReference type="RuleBase" id="RU003756"/>
    </source>
</evidence>
<feature type="region of interest" description="Disordered" evidence="15">
    <location>
        <begin position="1"/>
        <end position="69"/>
    </location>
</feature>
<dbReference type="InterPro" id="IPR007861">
    <property type="entry name" value="DNA_mismatch_repair_MutS_clamp"/>
</dbReference>
<evidence type="ECO:0000313" key="18">
    <source>
        <dbReference type="Proteomes" id="UP000253472"/>
    </source>
</evidence>
<keyword evidence="8 14" id="KW-0238">DNA-binding</keyword>
<feature type="domain" description="DNA mismatch repair proteins mutS family" evidence="16">
    <location>
        <begin position="800"/>
        <end position="816"/>
    </location>
</feature>
<gene>
    <name evidence="17" type="primary">MSH3_0</name>
    <name evidence="17" type="ORF">Cantr_02617</name>
</gene>
<dbReference type="Gene3D" id="3.40.50.300">
    <property type="entry name" value="P-loop containing nucleotide triphosphate hydrolases"/>
    <property type="match status" value="1"/>
</dbReference>
<dbReference type="PANTHER" id="PTHR11361:SF122">
    <property type="entry name" value="DNA MISMATCH REPAIR PROTEIN MSH3"/>
    <property type="match status" value="1"/>
</dbReference>
<evidence type="ECO:0000256" key="2">
    <source>
        <dbReference type="ARBA" id="ARBA00007094"/>
    </source>
</evidence>
<dbReference type="AlphaFoldDB" id="A0A367YP21"/>
<dbReference type="InterPro" id="IPR045076">
    <property type="entry name" value="MutS"/>
</dbReference>
<dbReference type="Gene3D" id="1.10.1420.10">
    <property type="match status" value="2"/>
</dbReference>
<dbReference type="Pfam" id="PF05192">
    <property type="entry name" value="MutS_III"/>
    <property type="match status" value="1"/>
</dbReference>
<dbReference type="InterPro" id="IPR007696">
    <property type="entry name" value="DNA_mismatch_repair_MutS_core"/>
</dbReference>
<dbReference type="InterPro" id="IPR036187">
    <property type="entry name" value="DNA_mismatch_repair_MutS_sf"/>
</dbReference>
<evidence type="ECO:0000256" key="10">
    <source>
        <dbReference type="ARBA" id="ARBA00023242"/>
    </source>
</evidence>
<dbReference type="PANTHER" id="PTHR11361">
    <property type="entry name" value="DNA MISMATCH REPAIR PROTEIN MUTS FAMILY MEMBER"/>
    <property type="match status" value="1"/>
</dbReference>
<dbReference type="SUPFAM" id="SSF55271">
    <property type="entry name" value="DNA repair protein MutS, domain I"/>
    <property type="match status" value="1"/>
</dbReference>
<dbReference type="InterPro" id="IPR016151">
    <property type="entry name" value="DNA_mismatch_repair_MutS_N"/>
</dbReference>
<reference evidence="17 18" key="1">
    <citation type="submission" date="2018-06" db="EMBL/GenBank/DDBJ databases">
        <title>Whole genome sequencing of Candida tropicalis (genome annotated by CSBL at Korea University).</title>
        <authorList>
            <person name="Ahn J."/>
        </authorList>
    </citation>
    <scope>NUCLEOTIDE SEQUENCE [LARGE SCALE GENOMIC DNA]</scope>
    <source>
        <strain evidence="17 18">ATCC 20962</strain>
    </source>
</reference>
<dbReference type="InterPro" id="IPR000432">
    <property type="entry name" value="DNA_mismatch_repair_MutS_C"/>
</dbReference>
<evidence type="ECO:0000256" key="13">
    <source>
        <dbReference type="ARBA" id="ARBA00029792"/>
    </source>
</evidence>
<evidence type="ECO:0000313" key="17">
    <source>
        <dbReference type="EMBL" id="RCK67635.1"/>
    </source>
</evidence>
<dbReference type="Pfam" id="PF05190">
    <property type="entry name" value="MutS_IV"/>
    <property type="match status" value="1"/>
</dbReference>
<keyword evidence="9 14" id="KW-0234">DNA repair</keyword>
<dbReference type="EMBL" id="QLNQ01000001">
    <property type="protein sequence ID" value="RCK67635.1"/>
    <property type="molecule type" value="Genomic_DNA"/>
</dbReference>
<dbReference type="OrthoDB" id="121051at2759"/>